<evidence type="ECO:0000313" key="2">
    <source>
        <dbReference type="EMBL" id="CAG2151817.1"/>
    </source>
</evidence>
<gene>
    <name evidence="2" type="primary">ycgR_1</name>
    <name evidence="2" type="ORF">LMG26411_04023</name>
</gene>
<organism evidence="2 3">
    <name type="scientific">Cupriavidus numazuensis</name>
    <dbReference type="NCBI Taxonomy" id="221992"/>
    <lineage>
        <taxon>Bacteria</taxon>
        <taxon>Pseudomonadati</taxon>
        <taxon>Pseudomonadota</taxon>
        <taxon>Betaproteobacteria</taxon>
        <taxon>Burkholderiales</taxon>
        <taxon>Burkholderiaceae</taxon>
        <taxon>Cupriavidus</taxon>
    </lineage>
</organism>
<dbReference type="Gene3D" id="2.40.10.220">
    <property type="entry name" value="predicted glycosyltransferase like domains"/>
    <property type="match status" value="1"/>
</dbReference>
<dbReference type="RefSeq" id="WP_211955026.1">
    <property type="nucleotide sequence ID" value="NZ_CAJPVI010000025.1"/>
</dbReference>
<evidence type="ECO:0000259" key="1">
    <source>
        <dbReference type="Pfam" id="PF07238"/>
    </source>
</evidence>
<dbReference type="Pfam" id="PF07238">
    <property type="entry name" value="PilZ"/>
    <property type="match status" value="1"/>
</dbReference>
<dbReference type="EMBL" id="CAJPVI010000025">
    <property type="protein sequence ID" value="CAG2151817.1"/>
    <property type="molecule type" value="Genomic_DNA"/>
</dbReference>
<keyword evidence="2" id="KW-0966">Cell projection</keyword>
<accession>A0ABN7Q4F3</accession>
<feature type="domain" description="PilZ" evidence="1">
    <location>
        <begin position="111"/>
        <end position="210"/>
    </location>
</feature>
<sequence>MTKTESADAQAAVGAVLASLIHDQRELHLTLPGVGTLHARVLNVDMAARRFVVECVGAVQALATLPADSHLLAGEASAVIDDVALTFAIDVPRTAADTFAADFPAGFRMEQRRAHFRVDTTDYAYVAEARTVGGDTVRLRIADLSASGVGLCSDETNPDLLPVGALLSDATLHFGTLASMETALRVVRHQASDGPDGIRYHFGCEFVGTQARVLG</sequence>
<reference evidence="2 3" key="1">
    <citation type="submission" date="2021-03" db="EMBL/GenBank/DDBJ databases">
        <authorList>
            <person name="Peeters C."/>
        </authorList>
    </citation>
    <scope>NUCLEOTIDE SEQUENCE [LARGE SCALE GENOMIC DNA]</scope>
    <source>
        <strain evidence="2 3">LMG 26411</strain>
    </source>
</reference>
<comment type="caution">
    <text evidence="2">The sequence shown here is derived from an EMBL/GenBank/DDBJ whole genome shotgun (WGS) entry which is preliminary data.</text>
</comment>
<protein>
    <submittedName>
        <fullName evidence="2">Flagellar brake protein YcgR</fullName>
    </submittedName>
</protein>
<keyword evidence="3" id="KW-1185">Reference proteome</keyword>
<keyword evidence="2" id="KW-0282">Flagellum</keyword>
<dbReference type="Proteomes" id="UP000672657">
    <property type="component" value="Unassembled WGS sequence"/>
</dbReference>
<evidence type="ECO:0000313" key="3">
    <source>
        <dbReference type="Proteomes" id="UP000672657"/>
    </source>
</evidence>
<dbReference type="InterPro" id="IPR009875">
    <property type="entry name" value="PilZ_domain"/>
</dbReference>
<keyword evidence="2" id="KW-0969">Cilium</keyword>
<name>A0ABN7Q4F3_9BURK</name>
<proteinExistence type="predicted"/>